<sequence length="95" mass="10451">MNTISIGEKVFWKSQAGGSAKEKQGIVIGICIKGAKAFKIVPNFNKIPKSRVKFQNINDVYDRLIVSVPRGGKSILDDYYAPSLNIVKKIEGDPV</sequence>
<comment type="caution">
    <text evidence="1">The sequence shown here is derived from an EMBL/GenBank/DDBJ whole genome shotgun (WGS) entry which is preliminary data.</text>
</comment>
<dbReference type="Proteomes" id="UP000810207">
    <property type="component" value="Unassembled WGS sequence"/>
</dbReference>
<keyword evidence="2" id="KW-1185">Reference proteome</keyword>
<evidence type="ECO:0000313" key="1">
    <source>
        <dbReference type="EMBL" id="MBP2245296.1"/>
    </source>
</evidence>
<protein>
    <recommendedName>
        <fullName evidence="3">KOW domain-containing protein</fullName>
    </recommendedName>
</protein>
<accession>A0ABS4RQY7</accession>
<organism evidence="1 2">
    <name type="scientific">Paenibacillus xylanexedens</name>
    <dbReference type="NCBI Taxonomy" id="528191"/>
    <lineage>
        <taxon>Bacteria</taxon>
        <taxon>Bacillati</taxon>
        <taxon>Bacillota</taxon>
        <taxon>Bacilli</taxon>
        <taxon>Bacillales</taxon>
        <taxon>Paenibacillaceae</taxon>
        <taxon>Paenibacillus</taxon>
    </lineage>
</organism>
<gene>
    <name evidence="1" type="ORF">J2Z28_001914</name>
</gene>
<evidence type="ECO:0008006" key="3">
    <source>
        <dbReference type="Google" id="ProtNLM"/>
    </source>
</evidence>
<reference evidence="1 2" key="1">
    <citation type="submission" date="2021-03" db="EMBL/GenBank/DDBJ databases">
        <title>Genomic Encyclopedia of Type Strains, Phase IV (KMG-IV): sequencing the most valuable type-strain genomes for metagenomic binning, comparative biology and taxonomic classification.</title>
        <authorList>
            <person name="Goeker M."/>
        </authorList>
    </citation>
    <scope>NUCLEOTIDE SEQUENCE [LARGE SCALE GENOMIC DNA]</scope>
    <source>
        <strain evidence="1 2">DSM 21292</strain>
    </source>
</reference>
<proteinExistence type="predicted"/>
<evidence type="ECO:0000313" key="2">
    <source>
        <dbReference type="Proteomes" id="UP000810207"/>
    </source>
</evidence>
<dbReference type="RefSeq" id="WP_211082060.1">
    <property type="nucleotide sequence ID" value="NZ_CBCSLC010000003.1"/>
</dbReference>
<name>A0ABS4RQY7_PAEXY</name>
<dbReference type="EMBL" id="JAGIKV010000006">
    <property type="protein sequence ID" value="MBP2245296.1"/>
    <property type="molecule type" value="Genomic_DNA"/>
</dbReference>